<feature type="compositionally biased region" description="Low complexity" evidence="1">
    <location>
        <begin position="14"/>
        <end position="31"/>
    </location>
</feature>
<evidence type="ECO:0000313" key="3">
    <source>
        <dbReference type="Proteomes" id="UP000324222"/>
    </source>
</evidence>
<feature type="region of interest" description="Disordered" evidence="1">
    <location>
        <begin position="1"/>
        <end position="43"/>
    </location>
</feature>
<dbReference type="AlphaFoldDB" id="A0A5B7EZ38"/>
<dbReference type="EMBL" id="VSRR010003825">
    <property type="protein sequence ID" value="MPC37584.1"/>
    <property type="molecule type" value="Genomic_DNA"/>
</dbReference>
<name>A0A5B7EZ38_PORTR</name>
<proteinExistence type="predicted"/>
<protein>
    <submittedName>
        <fullName evidence="2">Uncharacterized protein</fullName>
    </submittedName>
</protein>
<gene>
    <name evidence="2" type="ORF">E2C01_031071</name>
</gene>
<reference evidence="2 3" key="1">
    <citation type="submission" date="2019-05" db="EMBL/GenBank/DDBJ databases">
        <title>Another draft genome of Portunus trituberculatus and its Hox gene families provides insights of decapod evolution.</title>
        <authorList>
            <person name="Jeong J.-H."/>
            <person name="Song I."/>
            <person name="Kim S."/>
            <person name="Choi T."/>
            <person name="Kim D."/>
            <person name="Ryu S."/>
            <person name="Kim W."/>
        </authorList>
    </citation>
    <scope>NUCLEOTIDE SEQUENCE [LARGE SCALE GENOMIC DNA]</scope>
    <source>
        <tissue evidence="2">Muscle</tissue>
    </source>
</reference>
<feature type="compositionally biased region" description="Pro residues" evidence="1">
    <location>
        <begin position="191"/>
        <end position="202"/>
    </location>
</feature>
<organism evidence="2 3">
    <name type="scientific">Portunus trituberculatus</name>
    <name type="common">Swimming crab</name>
    <name type="synonym">Neptunus trituberculatus</name>
    <dbReference type="NCBI Taxonomy" id="210409"/>
    <lineage>
        <taxon>Eukaryota</taxon>
        <taxon>Metazoa</taxon>
        <taxon>Ecdysozoa</taxon>
        <taxon>Arthropoda</taxon>
        <taxon>Crustacea</taxon>
        <taxon>Multicrustacea</taxon>
        <taxon>Malacostraca</taxon>
        <taxon>Eumalacostraca</taxon>
        <taxon>Eucarida</taxon>
        <taxon>Decapoda</taxon>
        <taxon>Pleocyemata</taxon>
        <taxon>Brachyura</taxon>
        <taxon>Eubrachyura</taxon>
        <taxon>Portunoidea</taxon>
        <taxon>Portunidae</taxon>
        <taxon>Portuninae</taxon>
        <taxon>Portunus</taxon>
    </lineage>
</organism>
<sequence>MEFNTSNQLSLALPTMTRSTSPSTPHSSAQHPPLPHSTYSTFPARTRPHHTCSNRFATTHILHSSRSARSVSHKSHHALLPSSSRVFPCVTRYKPAPRNIAIAFPSPDRQGTDFLHFIVSFEFQEGVSGLLGFTGSLQTVQPSPAPVHSTLSVPPKCFGAPVSHYTLLNPTRHDTFHRALSSDLLYLSASTPPPPPPPPPPLLYLQHATQAQNT</sequence>
<dbReference type="Proteomes" id="UP000324222">
    <property type="component" value="Unassembled WGS sequence"/>
</dbReference>
<comment type="caution">
    <text evidence="2">The sequence shown here is derived from an EMBL/GenBank/DDBJ whole genome shotgun (WGS) entry which is preliminary data.</text>
</comment>
<feature type="region of interest" description="Disordered" evidence="1">
    <location>
        <begin position="187"/>
        <end position="214"/>
    </location>
</feature>
<evidence type="ECO:0000256" key="1">
    <source>
        <dbReference type="SAM" id="MobiDB-lite"/>
    </source>
</evidence>
<feature type="compositionally biased region" description="Polar residues" evidence="1">
    <location>
        <begin position="1"/>
        <end position="10"/>
    </location>
</feature>
<evidence type="ECO:0000313" key="2">
    <source>
        <dbReference type="EMBL" id="MPC37584.1"/>
    </source>
</evidence>
<accession>A0A5B7EZ38</accession>
<keyword evidence="3" id="KW-1185">Reference proteome</keyword>